<dbReference type="GO" id="GO:0006508">
    <property type="term" value="P:proteolysis"/>
    <property type="evidence" value="ECO:0007669"/>
    <property type="project" value="UniProtKB-KW"/>
</dbReference>
<keyword evidence="2" id="KW-0645">Protease</keyword>
<evidence type="ECO:0000256" key="1">
    <source>
        <dbReference type="SAM" id="MobiDB-lite"/>
    </source>
</evidence>
<keyword evidence="2" id="KW-0378">Hydrolase</keyword>
<feature type="compositionally biased region" description="Polar residues" evidence="1">
    <location>
        <begin position="222"/>
        <end position="233"/>
    </location>
</feature>
<organism evidence="2">
    <name type="scientific">uncultured bacterium CBNPD1 BAC clone 2089</name>
    <dbReference type="NCBI Taxonomy" id="417311"/>
    <lineage>
        <taxon>Bacteria</taxon>
        <taxon>environmental samples</taxon>
    </lineage>
</organism>
<sequence length="253" mass="28397">MLPAPGNSTRPFALTHNSQFREYPARLGQVGNLTTCTILRTTVVGMHQTEPVSETLRDLALRRLDGARGKTQHFKSPGAGVGERRDRIRGIADEVRDEGCTDRPAPRHRLHEHRAECASGDRFQTFECVNGAEHLLQRIAVRTKDELGGVVFTHQSMNTSRKSVTIDLEAVTKPRLHDSVTALDLEDEALNVGVEVVVDFVEMACDDRAQQHSPKTGRRIGWQNQVAKRNTPSGRDGPRVPDLEFCEQHRRRR</sequence>
<evidence type="ECO:0000313" key="2">
    <source>
        <dbReference type="EMBL" id="ABM53610.1"/>
    </source>
</evidence>
<reference evidence="2" key="1">
    <citation type="journal article" date="2008" name="FEMS Microbiol. Ecol.">
        <title>Metagenomic analysis of a freshwater toxic cyanobacteria bloom.</title>
        <authorList>
            <person name="Pope P.B."/>
            <person name="Patel B.K."/>
        </authorList>
    </citation>
    <scope>NUCLEOTIDE SEQUENCE</scope>
</reference>
<proteinExistence type="predicted"/>
<dbReference type="AlphaFoldDB" id="B1N6R4"/>
<name>B1N6R4_9BACT</name>
<feature type="region of interest" description="Disordered" evidence="1">
    <location>
        <begin position="209"/>
        <end position="242"/>
    </location>
</feature>
<accession>B1N6R4</accession>
<dbReference type="GO" id="GO:0008233">
    <property type="term" value="F:peptidase activity"/>
    <property type="evidence" value="ECO:0007669"/>
    <property type="project" value="UniProtKB-KW"/>
</dbReference>
<protein>
    <submittedName>
        <fullName evidence="2">Putative extracellular serine protease</fullName>
    </submittedName>
</protein>
<dbReference type="EMBL" id="EF157672">
    <property type="protein sequence ID" value="ABM53610.1"/>
    <property type="molecule type" value="Genomic_DNA"/>
</dbReference>